<dbReference type="Proteomes" id="UP000070260">
    <property type="component" value="Plasmid pJFP838A"/>
</dbReference>
<protein>
    <submittedName>
        <fullName evidence="1">Uncharacterized protein</fullName>
    </submittedName>
</protein>
<geneLocation type="plasmid" evidence="1 2">
    <name>pJFP838A</name>
</geneLocation>
<reference evidence="1 2" key="1">
    <citation type="journal article" date="2016" name="PLoS ONE">
        <title>Plasmid Characterization and Chromosome Analysis of Two netF+ Clostridium perfringens Isolates Associated with Foal and Canine Necrotizing Enteritis.</title>
        <authorList>
            <person name="Mehdizadeh Gohari I."/>
            <person name="Kropinski A.M."/>
            <person name="Weese S.J."/>
            <person name="Parreira V.R."/>
            <person name="Whitehead A.E."/>
            <person name="Boerlin P."/>
            <person name="Prescott J.F."/>
        </authorList>
    </citation>
    <scope>NUCLEOTIDE SEQUENCE [LARGE SCALE GENOMIC DNA]</scope>
    <source>
        <strain evidence="1 2">JP838</strain>
        <plasmid evidence="2">Plasmid pJFP838A</plasmid>
    </source>
</reference>
<keyword evidence="1" id="KW-0614">Plasmid</keyword>
<dbReference type="EMBL" id="CP013615">
    <property type="protein sequence ID" value="AMN30984.1"/>
    <property type="molecule type" value="Genomic_DNA"/>
</dbReference>
<sequence length="155" mass="18358">MNRGILKELDSIKHKELIKKLKYIDNWNEVEEGTLIYNEEYSELFSPVVFDKFLEKNNSIHVLGASASPFMGSEGWYIYSEEIAKEIDDYYTPKMWIVTDVRCVEDYSFIVAMNPKHLVECWNQSNNEKLTFEEFNEKFCYETFTEVDGFKISLI</sequence>
<proteinExistence type="predicted"/>
<dbReference type="PATRIC" id="fig|1502.177.peg.3274"/>
<name>A0A140GR25_CLOPF</name>
<evidence type="ECO:0000313" key="1">
    <source>
        <dbReference type="EMBL" id="AMN30984.1"/>
    </source>
</evidence>
<organism evidence="1 2">
    <name type="scientific">Clostridium perfringens</name>
    <dbReference type="NCBI Taxonomy" id="1502"/>
    <lineage>
        <taxon>Bacteria</taxon>
        <taxon>Bacillati</taxon>
        <taxon>Bacillota</taxon>
        <taxon>Clostridia</taxon>
        <taxon>Eubacteriales</taxon>
        <taxon>Clostridiaceae</taxon>
        <taxon>Clostridium</taxon>
    </lineage>
</organism>
<gene>
    <name evidence="1" type="ORF">JFP838_pA0068</name>
</gene>
<evidence type="ECO:0000313" key="2">
    <source>
        <dbReference type="Proteomes" id="UP000070260"/>
    </source>
</evidence>
<dbReference type="AlphaFoldDB" id="A0A140GR25"/>
<dbReference type="RefSeq" id="WP_061429592.1">
    <property type="nucleotide sequence ID" value="NZ_CATNZX010000001.1"/>
</dbReference>
<accession>A0A140GR25</accession>